<dbReference type="Proteomes" id="UP000546464">
    <property type="component" value="Unassembled WGS sequence"/>
</dbReference>
<feature type="transmembrane region" description="Helical" evidence="2">
    <location>
        <begin position="178"/>
        <end position="203"/>
    </location>
</feature>
<feature type="transmembrane region" description="Helical" evidence="2">
    <location>
        <begin position="110"/>
        <end position="135"/>
    </location>
</feature>
<feature type="transmembrane region" description="Helical" evidence="2">
    <location>
        <begin position="429"/>
        <end position="452"/>
    </location>
</feature>
<dbReference type="EMBL" id="JACHVB010000021">
    <property type="protein sequence ID" value="MBC2594410.1"/>
    <property type="molecule type" value="Genomic_DNA"/>
</dbReference>
<feature type="transmembrane region" description="Helical" evidence="2">
    <location>
        <begin position="347"/>
        <end position="365"/>
    </location>
</feature>
<evidence type="ECO:0000256" key="2">
    <source>
        <dbReference type="SAM" id="Phobius"/>
    </source>
</evidence>
<dbReference type="RefSeq" id="WP_185675394.1">
    <property type="nucleotide sequence ID" value="NZ_JACHVB010000021.1"/>
</dbReference>
<comment type="caution">
    <text evidence="3">The sequence shown here is derived from an EMBL/GenBank/DDBJ whole genome shotgun (WGS) entry which is preliminary data.</text>
</comment>
<feature type="region of interest" description="Disordered" evidence="1">
    <location>
        <begin position="477"/>
        <end position="502"/>
    </location>
</feature>
<feature type="transmembrane region" description="Helical" evidence="2">
    <location>
        <begin position="147"/>
        <end position="171"/>
    </location>
</feature>
<dbReference type="AlphaFoldDB" id="A0A842HDW3"/>
<evidence type="ECO:0000313" key="3">
    <source>
        <dbReference type="EMBL" id="MBC2594410.1"/>
    </source>
</evidence>
<feature type="transmembrane region" description="Helical" evidence="2">
    <location>
        <begin position="67"/>
        <end position="89"/>
    </location>
</feature>
<evidence type="ECO:0000313" key="4">
    <source>
        <dbReference type="Proteomes" id="UP000546464"/>
    </source>
</evidence>
<feature type="transmembrane region" description="Helical" evidence="2">
    <location>
        <begin position="209"/>
        <end position="229"/>
    </location>
</feature>
<feature type="transmembrane region" description="Helical" evidence="2">
    <location>
        <begin position="33"/>
        <end position="55"/>
    </location>
</feature>
<feature type="transmembrane region" description="Helical" evidence="2">
    <location>
        <begin position="315"/>
        <end position="335"/>
    </location>
</feature>
<feature type="compositionally biased region" description="Basic and acidic residues" evidence="1">
    <location>
        <begin position="487"/>
        <end position="502"/>
    </location>
</feature>
<sequence length="502" mass="55435">MTFSLQRCSQWFGDHINPILVKEMRQGMRSRQYMLVFLAVQVVMLFYLVFGIGISQGVGSSSDMEQMFWLITSVVLLVVLPLMGTNALSSENRESRLDLLMLTRLGSRRIVYGKWLAIVAQGVLLITSLLPYLVLRYYIGSVEFHESLMYALALLAGSAIVTGIAVCLSVIKSPILRWIVIIGAGIWGIPALFGTLAFGINTFSEFLKMLPWACLSGGLLVMLAMEFAASRFSPVPENHDTAKRLIVLAMFLLGAGTILIDDDIFMPMAVFAIGLIIVAWDGLCRPVSASPTIYEPFVRLGFFGRLAGRLLYPGWLPSIVFCAILYCLLIALIPLSGDRVNAEMRNFFILAAGAALFPFAVLLYTPFTRRNYGRLMFLIQLCLGLLMLLLHLIQEQTGARLTLGAGWIPTSVLFLELTGKHGVIGRPHAAFYSFYIYTCYTTTALSLIAIAIKAVPQHRLVAQMEKRATALLRTRKERASVAPPPVLEHDLPAADSADSARP</sequence>
<name>A0A842HDW3_9BACT</name>
<reference evidence="3 4" key="1">
    <citation type="submission" date="2020-07" db="EMBL/GenBank/DDBJ databases">
        <authorList>
            <person name="Feng X."/>
        </authorList>
    </citation>
    <scope>NUCLEOTIDE SEQUENCE [LARGE SCALE GENOMIC DNA]</scope>
    <source>
        <strain evidence="3 4">JCM31066</strain>
    </source>
</reference>
<feature type="transmembrane region" description="Helical" evidence="2">
    <location>
        <begin position="241"/>
        <end position="258"/>
    </location>
</feature>
<gene>
    <name evidence="3" type="ORF">H5P28_09090</name>
</gene>
<keyword evidence="2" id="KW-0812">Transmembrane</keyword>
<evidence type="ECO:0000256" key="1">
    <source>
        <dbReference type="SAM" id="MobiDB-lite"/>
    </source>
</evidence>
<protein>
    <recommendedName>
        <fullName evidence="5">ABC-2 family transporter protein</fullName>
    </recommendedName>
</protein>
<organism evidence="3 4">
    <name type="scientific">Ruficoccus amylovorans</name>
    <dbReference type="NCBI Taxonomy" id="1804625"/>
    <lineage>
        <taxon>Bacteria</taxon>
        <taxon>Pseudomonadati</taxon>
        <taxon>Verrucomicrobiota</taxon>
        <taxon>Opitutia</taxon>
        <taxon>Puniceicoccales</taxon>
        <taxon>Cerasicoccaceae</taxon>
        <taxon>Ruficoccus</taxon>
    </lineage>
</organism>
<accession>A0A842HDW3</accession>
<keyword evidence="2" id="KW-0472">Membrane</keyword>
<evidence type="ECO:0008006" key="5">
    <source>
        <dbReference type="Google" id="ProtNLM"/>
    </source>
</evidence>
<keyword evidence="4" id="KW-1185">Reference proteome</keyword>
<keyword evidence="2" id="KW-1133">Transmembrane helix</keyword>
<feature type="transmembrane region" description="Helical" evidence="2">
    <location>
        <begin position="372"/>
        <end position="393"/>
    </location>
</feature>
<proteinExistence type="predicted"/>
<feature type="transmembrane region" description="Helical" evidence="2">
    <location>
        <begin position="264"/>
        <end position="283"/>
    </location>
</feature>